<protein>
    <submittedName>
        <fullName evidence="1">Uncharacterized protein</fullName>
    </submittedName>
</protein>
<dbReference type="Proteomes" id="UP000752171">
    <property type="component" value="Unassembled WGS sequence"/>
</dbReference>
<evidence type="ECO:0000313" key="1">
    <source>
        <dbReference type="EMBL" id="KAG9279674.1"/>
    </source>
</evidence>
<accession>A0A8T2M920</accession>
<evidence type="ECO:0000313" key="2">
    <source>
        <dbReference type="Proteomes" id="UP000752171"/>
    </source>
</evidence>
<sequence length="79" mass="8444">MASGEISASDFSRVTSIISSHDAVNSTVIDILAEMDCSTKSGHRVVLETSNGHGPCVCALCVHIFNILVRIWPGFMGNH</sequence>
<gene>
    <name evidence="1" type="ORF">AMEX_G5218</name>
</gene>
<comment type="caution">
    <text evidence="1">The sequence shown here is derived from an EMBL/GenBank/DDBJ whole genome shotgun (WGS) entry which is preliminary data.</text>
</comment>
<proteinExistence type="predicted"/>
<name>A0A8T2M920_ASTMX</name>
<dbReference type="EMBL" id="JAICCE010000003">
    <property type="protein sequence ID" value="KAG9279674.1"/>
    <property type="molecule type" value="Genomic_DNA"/>
</dbReference>
<organism evidence="1 2">
    <name type="scientific">Astyanax mexicanus</name>
    <name type="common">Blind cave fish</name>
    <name type="synonym">Astyanax fasciatus mexicanus</name>
    <dbReference type="NCBI Taxonomy" id="7994"/>
    <lineage>
        <taxon>Eukaryota</taxon>
        <taxon>Metazoa</taxon>
        <taxon>Chordata</taxon>
        <taxon>Craniata</taxon>
        <taxon>Vertebrata</taxon>
        <taxon>Euteleostomi</taxon>
        <taxon>Actinopterygii</taxon>
        <taxon>Neopterygii</taxon>
        <taxon>Teleostei</taxon>
        <taxon>Ostariophysi</taxon>
        <taxon>Characiformes</taxon>
        <taxon>Characoidei</taxon>
        <taxon>Acestrorhamphidae</taxon>
        <taxon>Acestrorhamphinae</taxon>
        <taxon>Astyanax</taxon>
    </lineage>
</organism>
<reference evidence="1 2" key="1">
    <citation type="submission" date="2021-07" db="EMBL/GenBank/DDBJ databases">
        <authorList>
            <person name="Imarazene B."/>
            <person name="Zahm M."/>
            <person name="Klopp C."/>
            <person name="Cabau C."/>
            <person name="Beille S."/>
            <person name="Jouanno E."/>
            <person name="Castinel A."/>
            <person name="Lluch J."/>
            <person name="Gil L."/>
            <person name="Kuchtly C."/>
            <person name="Lopez Roques C."/>
            <person name="Donnadieu C."/>
            <person name="Parrinello H."/>
            <person name="Journot L."/>
            <person name="Du K."/>
            <person name="Schartl M."/>
            <person name="Retaux S."/>
            <person name="Guiguen Y."/>
        </authorList>
    </citation>
    <scope>NUCLEOTIDE SEQUENCE [LARGE SCALE GENOMIC DNA]</scope>
    <source>
        <strain evidence="1">Pach_M1</strain>
        <tissue evidence="1">Testis</tissue>
    </source>
</reference>
<dbReference type="AlphaFoldDB" id="A0A8T2M920"/>